<gene>
    <name evidence="2" type="ORF">DARMORV10_C01P39540.1</name>
</gene>
<organism evidence="2">
    <name type="scientific">Brassica napus</name>
    <name type="common">Rape</name>
    <dbReference type="NCBI Taxonomy" id="3708"/>
    <lineage>
        <taxon>Eukaryota</taxon>
        <taxon>Viridiplantae</taxon>
        <taxon>Streptophyta</taxon>
        <taxon>Embryophyta</taxon>
        <taxon>Tracheophyta</taxon>
        <taxon>Spermatophyta</taxon>
        <taxon>Magnoliopsida</taxon>
        <taxon>eudicotyledons</taxon>
        <taxon>Gunneridae</taxon>
        <taxon>Pentapetalae</taxon>
        <taxon>rosids</taxon>
        <taxon>malvids</taxon>
        <taxon>Brassicales</taxon>
        <taxon>Brassicaceae</taxon>
        <taxon>Brassiceae</taxon>
        <taxon>Brassica</taxon>
    </lineage>
</organism>
<dbReference type="EMBL" id="HG994365">
    <property type="protein sequence ID" value="CAF2076336.1"/>
    <property type="molecule type" value="Genomic_DNA"/>
</dbReference>
<dbReference type="Gene3D" id="3.40.50.620">
    <property type="entry name" value="HUPs"/>
    <property type="match status" value="1"/>
</dbReference>
<dbReference type="PANTHER" id="PTHR10055:SF13">
    <property type="entry name" value="TRYPTOPHAN--TRNA LIGASE"/>
    <property type="match status" value="1"/>
</dbReference>
<sequence length="51" mass="5928">MHMEEHRYSRLGLGTRRECKRLGRENVKDIIACGFDVTKTFIFSDYAYVGG</sequence>
<name>A0A816RPD1_BRANA</name>
<evidence type="ECO:0000256" key="1">
    <source>
        <dbReference type="ARBA" id="ARBA00030268"/>
    </source>
</evidence>
<reference evidence="2" key="1">
    <citation type="submission" date="2021-01" db="EMBL/GenBank/DDBJ databases">
        <authorList>
            <consortium name="Genoscope - CEA"/>
            <person name="William W."/>
        </authorList>
    </citation>
    <scope>NUCLEOTIDE SEQUENCE</scope>
</reference>
<dbReference type="Proteomes" id="UP001295469">
    <property type="component" value="Chromosome C01"/>
</dbReference>
<evidence type="ECO:0000313" key="2">
    <source>
        <dbReference type="EMBL" id="CAF2076336.1"/>
    </source>
</evidence>
<dbReference type="PANTHER" id="PTHR10055">
    <property type="entry name" value="TRYPTOPHANYL-TRNA SYNTHETASE"/>
    <property type="match status" value="1"/>
</dbReference>
<dbReference type="AlphaFoldDB" id="A0A816RPD1"/>
<proteinExistence type="predicted"/>
<dbReference type="InterPro" id="IPR014729">
    <property type="entry name" value="Rossmann-like_a/b/a_fold"/>
</dbReference>
<accession>A0A816RPD1</accession>
<protein>
    <recommendedName>
        <fullName evidence="1">Tryptophanyl-tRNA synthetase</fullName>
    </recommendedName>
</protein>